<dbReference type="Pfam" id="PF00297">
    <property type="entry name" value="Ribosomal_L3"/>
    <property type="match status" value="1"/>
</dbReference>
<dbReference type="HAMAP" id="MF_01325_B">
    <property type="entry name" value="Ribosomal_uL3_B"/>
    <property type="match status" value="1"/>
</dbReference>
<evidence type="ECO:0000256" key="1">
    <source>
        <dbReference type="ARBA" id="ARBA00006540"/>
    </source>
</evidence>
<dbReference type="EMBL" id="DRDR01000076">
    <property type="protein sequence ID" value="HDL60159.1"/>
    <property type="molecule type" value="Genomic_DNA"/>
</dbReference>
<dbReference type="AlphaFoldDB" id="A0A7V0Q5M5"/>
<accession>A0A7V0Q5M5</accession>
<comment type="subunit">
    <text evidence="7 9">Part of the 50S ribosomal subunit. Forms a cluster with proteins L14 and L19.</text>
</comment>
<reference evidence="11" key="1">
    <citation type="journal article" date="2020" name="mSystems">
        <title>Genome- and Community-Level Interaction Insights into Carbon Utilization and Element Cycling Functions of Hydrothermarchaeota in Hydrothermal Sediment.</title>
        <authorList>
            <person name="Zhou Z."/>
            <person name="Liu Y."/>
            <person name="Xu W."/>
            <person name="Pan J."/>
            <person name="Luo Z.H."/>
            <person name="Li M."/>
        </authorList>
    </citation>
    <scope>NUCLEOTIDE SEQUENCE [LARGE SCALE GENOMIC DNA]</scope>
    <source>
        <strain evidence="11">HyVt-28</strain>
    </source>
</reference>
<dbReference type="SUPFAM" id="SSF50447">
    <property type="entry name" value="Translation proteins"/>
    <property type="match status" value="1"/>
</dbReference>
<evidence type="ECO:0000313" key="11">
    <source>
        <dbReference type="EMBL" id="HDL60159.1"/>
    </source>
</evidence>
<evidence type="ECO:0000256" key="8">
    <source>
        <dbReference type="RuleBase" id="RU003905"/>
    </source>
</evidence>
<dbReference type="PROSITE" id="PS00474">
    <property type="entry name" value="RIBOSOMAL_L3"/>
    <property type="match status" value="1"/>
</dbReference>
<evidence type="ECO:0000256" key="4">
    <source>
        <dbReference type="ARBA" id="ARBA00022980"/>
    </source>
</evidence>
<keyword evidence="3 7" id="KW-0694">RNA-binding</keyword>
<dbReference type="NCBIfam" id="TIGR03625">
    <property type="entry name" value="L3_bact"/>
    <property type="match status" value="1"/>
</dbReference>
<dbReference type="InterPro" id="IPR009000">
    <property type="entry name" value="Transl_B-barrel_sf"/>
</dbReference>
<sequence length="215" mass="23591">MMIGLIGRKLGMTQIPTKDGSMTAVTVIEAGPCYVLQGKTTERDGYNALKLGFGEIKARKLNKPILGELKKIFGERESYPALVIKEIRTEDAQNFKPGQELKVDIFQEGEKIDVTGISKGKGFQGVMKRWGFSGGPKSHGSKFHRRPGSIGQHTEPARVWKGKKMPGHAGMKRVTVKNLEIVKIYPEKNLVLVKGAIPGPNGGIVVLKKAKERSK</sequence>
<organism evidence="11">
    <name type="scientific">candidate division WOR-3 bacterium</name>
    <dbReference type="NCBI Taxonomy" id="2052148"/>
    <lineage>
        <taxon>Bacteria</taxon>
        <taxon>Bacteria division WOR-3</taxon>
    </lineage>
</organism>
<dbReference type="InterPro" id="IPR000597">
    <property type="entry name" value="Ribosomal_uL3"/>
</dbReference>
<dbReference type="FunFam" id="2.40.30.10:FF:000004">
    <property type="entry name" value="50S ribosomal protein L3"/>
    <property type="match status" value="1"/>
</dbReference>
<name>A0A7V0Q5M5_UNCW3</name>
<comment type="function">
    <text evidence="7 9">One of the primary rRNA binding proteins, it binds directly near the 3'-end of the 23S rRNA, where it nucleates assembly of the 50S subunit.</text>
</comment>
<feature type="region of interest" description="Disordered" evidence="10">
    <location>
        <begin position="134"/>
        <end position="153"/>
    </location>
</feature>
<dbReference type="Gene3D" id="3.30.160.810">
    <property type="match status" value="1"/>
</dbReference>
<keyword evidence="5 7" id="KW-0687">Ribonucleoprotein</keyword>
<evidence type="ECO:0000256" key="7">
    <source>
        <dbReference type="HAMAP-Rule" id="MF_01325"/>
    </source>
</evidence>
<dbReference type="GO" id="GO:0019843">
    <property type="term" value="F:rRNA binding"/>
    <property type="evidence" value="ECO:0007669"/>
    <property type="project" value="UniProtKB-UniRule"/>
</dbReference>
<dbReference type="GO" id="GO:0003735">
    <property type="term" value="F:structural constituent of ribosome"/>
    <property type="evidence" value="ECO:0007669"/>
    <property type="project" value="UniProtKB-UniRule"/>
</dbReference>
<gene>
    <name evidence="7" type="primary">rplC</name>
    <name evidence="11" type="ORF">ENH14_01755</name>
</gene>
<evidence type="ECO:0000256" key="6">
    <source>
        <dbReference type="ARBA" id="ARBA00035243"/>
    </source>
</evidence>
<comment type="caution">
    <text evidence="11">The sequence shown here is derived from an EMBL/GenBank/DDBJ whole genome shotgun (WGS) entry which is preliminary data.</text>
</comment>
<dbReference type="GO" id="GO:0006412">
    <property type="term" value="P:translation"/>
    <property type="evidence" value="ECO:0007669"/>
    <property type="project" value="UniProtKB-UniRule"/>
</dbReference>
<comment type="similarity">
    <text evidence="1 7 8">Belongs to the universal ribosomal protein uL3 family.</text>
</comment>
<keyword evidence="4 7" id="KW-0689">Ribosomal protein</keyword>
<proteinExistence type="inferred from homology"/>
<evidence type="ECO:0000256" key="5">
    <source>
        <dbReference type="ARBA" id="ARBA00023274"/>
    </source>
</evidence>
<protein>
    <recommendedName>
        <fullName evidence="6 7">Large ribosomal subunit protein uL3</fullName>
    </recommendedName>
</protein>
<evidence type="ECO:0000256" key="9">
    <source>
        <dbReference type="RuleBase" id="RU003906"/>
    </source>
</evidence>
<evidence type="ECO:0000256" key="3">
    <source>
        <dbReference type="ARBA" id="ARBA00022884"/>
    </source>
</evidence>
<dbReference type="Gene3D" id="2.40.30.10">
    <property type="entry name" value="Translation factors"/>
    <property type="match status" value="1"/>
</dbReference>
<dbReference type="InterPro" id="IPR019927">
    <property type="entry name" value="Ribosomal_uL3_bac/org-type"/>
</dbReference>
<evidence type="ECO:0000256" key="10">
    <source>
        <dbReference type="SAM" id="MobiDB-lite"/>
    </source>
</evidence>
<dbReference type="PANTHER" id="PTHR11229:SF16">
    <property type="entry name" value="LARGE RIBOSOMAL SUBUNIT PROTEIN UL3C"/>
    <property type="match status" value="1"/>
</dbReference>
<dbReference type="InterPro" id="IPR019926">
    <property type="entry name" value="Ribosomal_uL3_CS"/>
</dbReference>
<evidence type="ECO:0000256" key="2">
    <source>
        <dbReference type="ARBA" id="ARBA00022730"/>
    </source>
</evidence>
<dbReference type="Proteomes" id="UP000886381">
    <property type="component" value="Unassembled WGS sequence"/>
</dbReference>
<keyword evidence="2 7" id="KW-0699">rRNA-binding</keyword>
<dbReference type="GO" id="GO:0022625">
    <property type="term" value="C:cytosolic large ribosomal subunit"/>
    <property type="evidence" value="ECO:0007669"/>
    <property type="project" value="TreeGrafter"/>
</dbReference>
<dbReference type="PANTHER" id="PTHR11229">
    <property type="entry name" value="50S RIBOSOMAL PROTEIN L3"/>
    <property type="match status" value="1"/>
</dbReference>